<dbReference type="PANTHER" id="PTHR11941:SF54">
    <property type="entry name" value="ENOYL-COA HYDRATASE, MITOCHONDRIAL"/>
    <property type="match status" value="1"/>
</dbReference>
<organism evidence="2 3">
    <name type="scientific">Ectopseudomonas toyotomiensis</name>
    <dbReference type="NCBI Taxonomy" id="554344"/>
    <lineage>
        <taxon>Bacteria</taxon>
        <taxon>Pseudomonadati</taxon>
        <taxon>Pseudomonadota</taxon>
        <taxon>Gammaproteobacteria</taxon>
        <taxon>Pseudomonadales</taxon>
        <taxon>Pseudomonadaceae</taxon>
        <taxon>Ectopseudomonas</taxon>
    </lineage>
</organism>
<accession>A0AA42LHF7</accession>
<dbReference type="GO" id="GO:0006635">
    <property type="term" value="P:fatty acid beta-oxidation"/>
    <property type="evidence" value="ECO:0007669"/>
    <property type="project" value="TreeGrafter"/>
</dbReference>
<dbReference type="SUPFAM" id="SSF52096">
    <property type="entry name" value="ClpP/crotonase"/>
    <property type="match status" value="1"/>
</dbReference>
<dbReference type="AlphaFoldDB" id="A0AA42LHF7"/>
<dbReference type="GO" id="GO:0003824">
    <property type="term" value="F:catalytic activity"/>
    <property type="evidence" value="ECO:0007669"/>
    <property type="project" value="UniProtKB-ARBA"/>
</dbReference>
<protein>
    <submittedName>
        <fullName evidence="2">Enoyl-CoA hydratase-related protein</fullName>
    </submittedName>
</protein>
<comment type="caution">
    <text evidence="2">The sequence shown here is derived from an EMBL/GenBank/DDBJ whole genome shotgun (WGS) entry which is preliminary data.</text>
</comment>
<reference evidence="2" key="1">
    <citation type="submission" date="2022-09" db="EMBL/GenBank/DDBJ databases">
        <title>Intensive care unit water sources are persistently colonized with multi-drug resistant bacteria and are the site of extensive horizontal gene transfer of antibiotic resistance genes.</title>
        <authorList>
            <person name="Diorio-Toth L."/>
        </authorList>
    </citation>
    <scope>NUCLEOTIDE SEQUENCE</scope>
    <source>
        <strain evidence="2">GD03863</strain>
    </source>
</reference>
<evidence type="ECO:0000313" key="3">
    <source>
        <dbReference type="Proteomes" id="UP001161137"/>
    </source>
</evidence>
<gene>
    <name evidence="2" type="ORF">N5D41_11245</name>
</gene>
<dbReference type="CDD" id="cd06558">
    <property type="entry name" value="crotonase-like"/>
    <property type="match status" value="1"/>
</dbReference>
<dbReference type="InterPro" id="IPR001753">
    <property type="entry name" value="Enoyl-CoA_hydra/iso"/>
</dbReference>
<comment type="similarity">
    <text evidence="1">Belongs to the enoyl-CoA hydratase/isomerase family.</text>
</comment>
<sequence length="272" mass="29882">MSTLSRLADMRHVRTEIRDRVATVTLDRAPVNALDSVAIRELTATFNILARTTEASVIVFTAAGEKLFCGGIDLNDSARRHARQLVEDDTTIDLLDPGAVVREMFHAIYDCPLPVIAAINGKCIGVGVLMVASCDMLLASENASFSVPEIKVGVLGGARHLQRLVGPFKTRRMFFTGETVPAQEFYRLGAVEEVVAPDELLGAAQSLAAQIARNSPIGLRLGKESLSRVEELSLRDGYRIEQDYTGRVTRYNDSAEARKAFMEKRDPAWSWS</sequence>
<dbReference type="Gene3D" id="3.90.226.10">
    <property type="entry name" value="2-enoyl-CoA Hydratase, Chain A, domain 1"/>
    <property type="match status" value="1"/>
</dbReference>
<evidence type="ECO:0000313" key="2">
    <source>
        <dbReference type="EMBL" id="MDH0702062.1"/>
    </source>
</evidence>
<name>A0AA42LHF7_9GAMM</name>
<dbReference type="EMBL" id="JAOCDH010000011">
    <property type="protein sequence ID" value="MDH0702062.1"/>
    <property type="molecule type" value="Genomic_DNA"/>
</dbReference>
<evidence type="ECO:0000256" key="1">
    <source>
        <dbReference type="ARBA" id="ARBA00005254"/>
    </source>
</evidence>
<dbReference type="Proteomes" id="UP001161137">
    <property type="component" value="Unassembled WGS sequence"/>
</dbReference>
<dbReference type="Pfam" id="PF00378">
    <property type="entry name" value="ECH_1"/>
    <property type="match status" value="1"/>
</dbReference>
<dbReference type="RefSeq" id="WP_230875422.1">
    <property type="nucleotide sequence ID" value="NZ_JACFYY010000012.1"/>
</dbReference>
<proteinExistence type="inferred from homology"/>
<dbReference type="GeneID" id="83643945"/>
<dbReference type="InterPro" id="IPR029045">
    <property type="entry name" value="ClpP/crotonase-like_dom_sf"/>
</dbReference>
<dbReference type="PANTHER" id="PTHR11941">
    <property type="entry name" value="ENOYL-COA HYDRATASE-RELATED"/>
    <property type="match status" value="1"/>
</dbReference>